<dbReference type="SUPFAM" id="SSF52833">
    <property type="entry name" value="Thioredoxin-like"/>
    <property type="match status" value="1"/>
</dbReference>
<feature type="signal peptide" evidence="2">
    <location>
        <begin position="1"/>
        <end position="20"/>
    </location>
</feature>
<evidence type="ECO:0000313" key="5">
    <source>
        <dbReference type="Proteomes" id="UP000008141"/>
    </source>
</evidence>
<dbReference type="GeneID" id="17357010"/>
<gene>
    <name evidence="4" type="ORF">CHLNCDRAFT_142993</name>
</gene>
<keyword evidence="1" id="KW-0812">Transmembrane</keyword>
<accession>E1Z989</accession>
<evidence type="ECO:0000256" key="1">
    <source>
        <dbReference type="SAM" id="Phobius"/>
    </source>
</evidence>
<sequence length="205" mass="22709">MRASWALVLAACLLLPGTWAQRRQQLTDDTFEHITQASTGQTTGVWLVNFCSPKACKDLAPAWEELGKDLLQQQLFVTSVDVHSNPQLRTRFGITTLPTILLFRDRKMYRFEGKLIPGTTDYKAVLKAFATEEYAGGTALEVPPVALPFDWLSKLAHQKLATVKTALETQDLSGLAMALLPILLVLLLAMLLMLANLGGKKTKRE</sequence>
<organism evidence="5">
    <name type="scientific">Chlorella variabilis</name>
    <name type="common">Green alga</name>
    <dbReference type="NCBI Taxonomy" id="554065"/>
    <lineage>
        <taxon>Eukaryota</taxon>
        <taxon>Viridiplantae</taxon>
        <taxon>Chlorophyta</taxon>
        <taxon>core chlorophytes</taxon>
        <taxon>Trebouxiophyceae</taxon>
        <taxon>Chlorellales</taxon>
        <taxon>Chlorellaceae</taxon>
        <taxon>Chlorella clade</taxon>
        <taxon>Chlorella</taxon>
    </lineage>
</organism>
<dbReference type="Pfam" id="PF00085">
    <property type="entry name" value="Thioredoxin"/>
    <property type="match status" value="1"/>
</dbReference>
<dbReference type="Gene3D" id="3.40.30.10">
    <property type="entry name" value="Glutaredoxin"/>
    <property type="match status" value="1"/>
</dbReference>
<keyword evidence="1" id="KW-1133">Transmembrane helix</keyword>
<proteinExistence type="predicted"/>
<name>E1Z989_CHLVA</name>
<dbReference type="InParanoid" id="E1Z989"/>
<dbReference type="OrthoDB" id="72053at2759"/>
<feature type="transmembrane region" description="Helical" evidence="1">
    <location>
        <begin position="172"/>
        <end position="195"/>
    </location>
</feature>
<reference evidence="4 5" key="1">
    <citation type="journal article" date="2010" name="Plant Cell">
        <title>The Chlorella variabilis NC64A genome reveals adaptation to photosymbiosis, coevolution with viruses, and cryptic sex.</title>
        <authorList>
            <person name="Blanc G."/>
            <person name="Duncan G."/>
            <person name="Agarkova I."/>
            <person name="Borodovsky M."/>
            <person name="Gurnon J."/>
            <person name="Kuo A."/>
            <person name="Lindquist E."/>
            <person name="Lucas S."/>
            <person name="Pangilinan J."/>
            <person name="Polle J."/>
            <person name="Salamov A."/>
            <person name="Terry A."/>
            <person name="Yamada T."/>
            <person name="Dunigan D.D."/>
            <person name="Grigoriev I.V."/>
            <person name="Claverie J.M."/>
            <person name="Van Etten J.L."/>
        </authorList>
    </citation>
    <scope>NUCLEOTIDE SEQUENCE [LARGE SCALE GENOMIC DNA]</scope>
    <source>
        <strain evidence="4 5">NC64A</strain>
    </source>
</reference>
<keyword evidence="5" id="KW-1185">Reference proteome</keyword>
<evidence type="ECO:0000256" key="2">
    <source>
        <dbReference type="SAM" id="SignalP"/>
    </source>
</evidence>
<dbReference type="Proteomes" id="UP000008141">
    <property type="component" value="Unassembled WGS sequence"/>
</dbReference>
<protein>
    <recommendedName>
        <fullName evidence="3">Thioredoxin domain-containing protein</fullName>
    </recommendedName>
</protein>
<dbReference type="EMBL" id="GL433839">
    <property type="protein sequence ID" value="EFN57475.1"/>
    <property type="molecule type" value="Genomic_DNA"/>
</dbReference>
<dbReference type="KEGG" id="cvr:CHLNCDRAFT_142993"/>
<evidence type="ECO:0000259" key="3">
    <source>
        <dbReference type="Pfam" id="PF00085"/>
    </source>
</evidence>
<keyword evidence="1" id="KW-0472">Membrane</keyword>
<dbReference type="AlphaFoldDB" id="E1Z989"/>
<feature type="domain" description="Thioredoxin" evidence="3">
    <location>
        <begin position="25"/>
        <end position="107"/>
    </location>
</feature>
<dbReference type="RefSeq" id="XP_005849577.1">
    <property type="nucleotide sequence ID" value="XM_005849515.1"/>
</dbReference>
<feature type="chain" id="PRO_5003155966" description="Thioredoxin domain-containing protein" evidence="2">
    <location>
        <begin position="21"/>
        <end position="205"/>
    </location>
</feature>
<dbReference type="eggNOG" id="KOG0191">
    <property type="taxonomic scope" value="Eukaryota"/>
</dbReference>
<dbReference type="InterPro" id="IPR036249">
    <property type="entry name" value="Thioredoxin-like_sf"/>
</dbReference>
<dbReference type="PANTHER" id="PTHR19991:SF2">
    <property type="entry name" value="GH08893P"/>
    <property type="match status" value="1"/>
</dbReference>
<dbReference type="InterPro" id="IPR013766">
    <property type="entry name" value="Thioredoxin_domain"/>
</dbReference>
<dbReference type="STRING" id="554065.E1Z989"/>
<dbReference type="CDD" id="cd02961">
    <property type="entry name" value="PDI_a_family"/>
    <property type="match status" value="1"/>
</dbReference>
<keyword evidence="2" id="KW-0732">Signal</keyword>
<dbReference type="PANTHER" id="PTHR19991">
    <property type="entry name" value="L 2 01289"/>
    <property type="match status" value="1"/>
</dbReference>
<evidence type="ECO:0000313" key="4">
    <source>
        <dbReference type="EMBL" id="EFN57475.1"/>
    </source>
</evidence>